<accession>A0A6C0HLK6</accession>
<evidence type="ECO:0000313" key="2">
    <source>
        <dbReference type="EMBL" id="QHT81578.1"/>
    </source>
</evidence>
<keyword evidence="1" id="KW-1133">Transmembrane helix</keyword>
<keyword evidence="1" id="KW-0472">Membrane</keyword>
<evidence type="ECO:0000256" key="1">
    <source>
        <dbReference type="SAM" id="Phobius"/>
    </source>
</evidence>
<protein>
    <submittedName>
        <fullName evidence="2">Uncharacterized protein</fullName>
    </submittedName>
</protein>
<reference evidence="2" key="1">
    <citation type="journal article" date="2020" name="Nature">
        <title>Giant virus diversity and host interactions through global metagenomics.</title>
        <authorList>
            <person name="Schulz F."/>
            <person name="Roux S."/>
            <person name="Paez-Espino D."/>
            <person name="Jungbluth S."/>
            <person name="Walsh D.A."/>
            <person name="Denef V.J."/>
            <person name="McMahon K.D."/>
            <person name="Konstantinidis K.T."/>
            <person name="Eloe-Fadrosh E.A."/>
            <person name="Kyrpides N.C."/>
            <person name="Woyke T."/>
        </authorList>
    </citation>
    <scope>NUCLEOTIDE SEQUENCE</scope>
    <source>
        <strain evidence="2">GVMAG-M-3300023184-13</strain>
    </source>
</reference>
<keyword evidence="1" id="KW-0812">Transmembrane</keyword>
<sequence>MPAPIILKLKSNWGVICAGVVLLILLVLNYNRCYAMPEMFFGPTDVDVVAVPTTTQPIDITSTDSSTCCSGTFPPPTNMTVNVTPTTCTIHFTITLSAGVPIPQKIAAVLGKYDKNKKIVGSTNFYLSDEYTLNNAQALNASLNQNMCSIFNGVPSCQYTFTDLQAADTNGDSYFYKVGVSAIYANGNSEFITPINIASDYFVLDTNINAQTAAYNEYLQYTASQKALQNSTAGIGSGASNYRGTLATADGQYEMMKQQLGNYPNNLEISEEMQHAGTLADLVDKSMALGKVIVNVKSG</sequence>
<proteinExistence type="predicted"/>
<name>A0A6C0HLK6_9ZZZZ</name>
<organism evidence="2">
    <name type="scientific">viral metagenome</name>
    <dbReference type="NCBI Taxonomy" id="1070528"/>
    <lineage>
        <taxon>unclassified sequences</taxon>
        <taxon>metagenomes</taxon>
        <taxon>organismal metagenomes</taxon>
    </lineage>
</organism>
<dbReference type="EMBL" id="MN739985">
    <property type="protein sequence ID" value="QHT81578.1"/>
    <property type="molecule type" value="Genomic_DNA"/>
</dbReference>
<feature type="transmembrane region" description="Helical" evidence="1">
    <location>
        <begin position="12"/>
        <end position="30"/>
    </location>
</feature>
<dbReference type="AlphaFoldDB" id="A0A6C0HLK6"/>